<accession>A0A931G991</accession>
<evidence type="ECO:0000313" key="8">
    <source>
        <dbReference type="Proteomes" id="UP000706172"/>
    </source>
</evidence>
<dbReference type="InterPro" id="IPR041575">
    <property type="entry name" value="Rubredoxin_C"/>
</dbReference>
<dbReference type="SUPFAM" id="SSF51905">
    <property type="entry name" value="FAD/NAD(P)-binding domain"/>
    <property type="match status" value="1"/>
</dbReference>
<comment type="caution">
    <text evidence="7">The sequence shown here is derived from an EMBL/GenBank/DDBJ whole genome shotgun (WGS) entry which is preliminary data.</text>
</comment>
<dbReference type="InterPro" id="IPR016156">
    <property type="entry name" value="FAD/NAD-linked_Rdtase_dimer_sf"/>
</dbReference>
<dbReference type="Gene3D" id="3.30.390.30">
    <property type="match status" value="1"/>
</dbReference>
<sequence>TLLIASGADARQIKVPGSELRNVFTMRTQKDVLDQLEAVSQGVENALVLGGGLVGFKAAHALLKRGINVTMLITSPYPLAMQVDETAGKMILKELETHGLTVKVGVSVTAFDGGETVKNARLDSGETLECDLVIVGKGVDPSLGFIPENDIDMGYGIQVDSYLCSSVPDIYAAGDAAETFDIARQTRWINAIWPEAAIQGRIAGFNMAGRKVSYPGSLGRNVMRIYGLDVMTMGLANPENTKDLEIIQAGDENAGAYRRLVFSGDILVGAVLINQIEQGGILRAMIENRVPVRIPKKYLMSLNFNYSRLL</sequence>
<evidence type="ECO:0000259" key="6">
    <source>
        <dbReference type="Pfam" id="PF18267"/>
    </source>
</evidence>
<dbReference type="GO" id="GO:0016491">
    <property type="term" value="F:oxidoreductase activity"/>
    <property type="evidence" value="ECO:0007669"/>
    <property type="project" value="InterPro"/>
</dbReference>
<dbReference type="Pfam" id="PF07992">
    <property type="entry name" value="Pyr_redox_2"/>
    <property type="match status" value="1"/>
</dbReference>
<evidence type="ECO:0000256" key="2">
    <source>
        <dbReference type="ARBA" id="ARBA00006442"/>
    </source>
</evidence>
<evidence type="ECO:0000256" key="1">
    <source>
        <dbReference type="ARBA" id="ARBA00001974"/>
    </source>
</evidence>
<evidence type="ECO:0000313" key="7">
    <source>
        <dbReference type="EMBL" id="MBG0780573.1"/>
    </source>
</evidence>
<evidence type="ECO:0000256" key="3">
    <source>
        <dbReference type="ARBA" id="ARBA00022630"/>
    </source>
</evidence>
<dbReference type="PANTHER" id="PTHR43429:SF3">
    <property type="entry name" value="NITRITE REDUCTASE [NAD(P)H]"/>
    <property type="match status" value="1"/>
</dbReference>
<dbReference type="Pfam" id="PF18267">
    <property type="entry name" value="Rubredoxin_C"/>
    <property type="match status" value="1"/>
</dbReference>
<feature type="non-terminal residue" evidence="7">
    <location>
        <position position="1"/>
    </location>
</feature>
<dbReference type="InterPro" id="IPR023753">
    <property type="entry name" value="FAD/NAD-binding_dom"/>
</dbReference>
<dbReference type="PANTHER" id="PTHR43429">
    <property type="entry name" value="PYRIDINE NUCLEOTIDE-DISULFIDE OXIDOREDUCTASE DOMAIN-CONTAINING"/>
    <property type="match status" value="1"/>
</dbReference>
<protein>
    <submittedName>
        <fullName evidence="7">FAD-dependent oxidoreductase</fullName>
    </submittedName>
</protein>
<proteinExistence type="inferred from homology"/>
<gene>
    <name evidence="7" type="ORF">H0S81_11685</name>
</gene>
<dbReference type="Gene3D" id="3.50.50.60">
    <property type="entry name" value="FAD/NAD(P)-binding domain"/>
    <property type="match status" value="2"/>
</dbReference>
<dbReference type="Proteomes" id="UP000706172">
    <property type="component" value="Unassembled WGS sequence"/>
</dbReference>
<keyword evidence="4" id="KW-0274">FAD</keyword>
<comment type="similarity">
    <text evidence="2">Belongs to the FAD-dependent oxidoreductase family.</text>
</comment>
<organism evidence="7 8">
    <name type="scientific">Desulfotignum balticum</name>
    <dbReference type="NCBI Taxonomy" id="115781"/>
    <lineage>
        <taxon>Bacteria</taxon>
        <taxon>Pseudomonadati</taxon>
        <taxon>Thermodesulfobacteriota</taxon>
        <taxon>Desulfobacteria</taxon>
        <taxon>Desulfobacterales</taxon>
        <taxon>Desulfobacteraceae</taxon>
        <taxon>Desulfotignum</taxon>
    </lineage>
</organism>
<dbReference type="EMBL" id="JACCQK010000794">
    <property type="protein sequence ID" value="MBG0780573.1"/>
    <property type="molecule type" value="Genomic_DNA"/>
</dbReference>
<reference evidence="7" key="1">
    <citation type="submission" date="2020-07" db="EMBL/GenBank/DDBJ databases">
        <title>Severe corrosion of carbon steel in oil field produced water can be linked to methanogenic archaea containing a special type of NiFe hydrogenase.</title>
        <authorList>
            <person name="Lahme S."/>
            <person name="Mand J."/>
            <person name="Longwell J."/>
            <person name="Smith R."/>
            <person name="Enning D."/>
        </authorList>
    </citation>
    <scope>NUCLEOTIDE SEQUENCE</scope>
    <source>
        <strain evidence="7">MIC098Bin6</strain>
    </source>
</reference>
<feature type="domain" description="NADH-rubredoxin oxidoreductase C-terminal" evidence="6">
    <location>
        <begin position="222"/>
        <end position="289"/>
    </location>
</feature>
<dbReference type="InterPro" id="IPR050260">
    <property type="entry name" value="FAD-bd_OxRdtase"/>
</dbReference>
<dbReference type="AlphaFoldDB" id="A0A931G991"/>
<comment type="cofactor">
    <cofactor evidence="1">
        <name>FAD</name>
        <dbReference type="ChEBI" id="CHEBI:57692"/>
    </cofactor>
</comment>
<feature type="domain" description="FAD/NAD(P)-binding" evidence="5">
    <location>
        <begin position="1"/>
        <end position="182"/>
    </location>
</feature>
<keyword evidence="3" id="KW-0285">Flavoprotein</keyword>
<evidence type="ECO:0000256" key="4">
    <source>
        <dbReference type="ARBA" id="ARBA00022827"/>
    </source>
</evidence>
<dbReference type="InterPro" id="IPR036188">
    <property type="entry name" value="FAD/NAD-bd_sf"/>
</dbReference>
<name>A0A931G991_9BACT</name>
<evidence type="ECO:0000259" key="5">
    <source>
        <dbReference type="Pfam" id="PF07992"/>
    </source>
</evidence>